<dbReference type="Proteomes" id="UP000264800">
    <property type="component" value="Unplaced"/>
</dbReference>
<dbReference type="PROSITE" id="PS00237">
    <property type="entry name" value="G_PROTEIN_RECEP_F1_1"/>
    <property type="match status" value="1"/>
</dbReference>
<evidence type="ECO:0000256" key="5">
    <source>
        <dbReference type="ARBA" id="ARBA00023040"/>
    </source>
</evidence>
<reference evidence="12" key="1">
    <citation type="submission" date="2025-08" db="UniProtKB">
        <authorList>
            <consortium name="Ensembl"/>
        </authorList>
    </citation>
    <scope>IDENTIFICATION</scope>
</reference>
<keyword evidence="13" id="KW-1185">Reference proteome</keyword>
<dbReference type="Pfam" id="PF00001">
    <property type="entry name" value="7tm_1"/>
    <property type="match status" value="1"/>
</dbReference>
<dbReference type="Gene3D" id="1.20.1070.10">
    <property type="entry name" value="Rhodopsin 7-helix transmembrane proteins"/>
    <property type="match status" value="1"/>
</dbReference>
<reference evidence="12" key="2">
    <citation type="submission" date="2025-09" db="UniProtKB">
        <authorList>
            <consortium name="Ensembl"/>
        </authorList>
    </citation>
    <scope>IDENTIFICATION</scope>
</reference>
<evidence type="ECO:0000256" key="7">
    <source>
        <dbReference type="ARBA" id="ARBA00023170"/>
    </source>
</evidence>
<dbReference type="PRINTS" id="PR00237">
    <property type="entry name" value="GPCRRHODOPSN"/>
</dbReference>
<dbReference type="InterPro" id="IPR050569">
    <property type="entry name" value="TAAR"/>
</dbReference>
<dbReference type="InterPro" id="IPR017452">
    <property type="entry name" value="GPCR_Rhodpsn_7TM"/>
</dbReference>
<evidence type="ECO:0000256" key="9">
    <source>
        <dbReference type="RuleBase" id="RU000688"/>
    </source>
</evidence>
<evidence type="ECO:0000313" key="13">
    <source>
        <dbReference type="Proteomes" id="UP000264800"/>
    </source>
</evidence>
<dbReference type="PROSITE" id="PS50262">
    <property type="entry name" value="G_PROTEIN_RECEP_F1_2"/>
    <property type="match status" value="1"/>
</dbReference>
<evidence type="ECO:0000256" key="6">
    <source>
        <dbReference type="ARBA" id="ARBA00023136"/>
    </source>
</evidence>
<accession>A0A3Q2ZJJ8</accession>
<sequence length="317" mass="35991">MNLVMEETELCFPQLFNSSCSRLKLPYIEVMLYYIVLSFISVLTALLNLLVIISISHFRQLQTPTNLLLLSLAVSDFFVGLLLVFQILLIDGCWILAFVILYASIGTMVLISIDRYTAICYPLHYSTKITQDRVKICICVFWIFVLIFHSLILKDSLKQPGKYNSCIGECVIAISYIARYADLTVSFIAPITVIVILYLKVFMVVVSQSRAMRSQVATLALHSSVKARKSQIKAAKTLGVVVVVFLLCMLPYYCVALTGEDNSVSTSSATFVICLFYFNSCLNPIIYAFFYRWFRKSIKLIFTLQILQLNSCYTNML</sequence>
<feature type="transmembrane region" description="Helical" evidence="10">
    <location>
        <begin position="67"/>
        <end position="88"/>
    </location>
</feature>
<evidence type="ECO:0000256" key="1">
    <source>
        <dbReference type="ARBA" id="ARBA00004651"/>
    </source>
</evidence>
<evidence type="ECO:0000256" key="3">
    <source>
        <dbReference type="ARBA" id="ARBA00022692"/>
    </source>
</evidence>
<dbReference type="CDD" id="cd15055">
    <property type="entry name" value="7tmA_TAARs"/>
    <property type="match status" value="1"/>
</dbReference>
<keyword evidence="7 9" id="KW-0675">Receptor</keyword>
<dbReference type="GO" id="GO:0001594">
    <property type="term" value="F:trace-amine receptor activity"/>
    <property type="evidence" value="ECO:0007669"/>
    <property type="project" value="TreeGrafter"/>
</dbReference>
<evidence type="ECO:0000259" key="11">
    <source>
        <dbReference type="PROSITE" id="PS50262"/>
    </source>
</evidence>
<feature type="transmembrane region" description="Helical" evidence="10">
    <location>
        <begin position="31"/>
        <end position="55"/>
    </location>
</feature>
<dbReference type="AlphaFoldDB" id="A0A3Q2ZJJ8"/>
<organism evidence="12 13">
    <name type="scientific">Kryptolebias marmoratus</name>
    <name type="common">Mangrove killifish</name>
    <name type="synonym">Rivulus marmoratus</name>
    <dbReference type="NCBI Taxonomy" id="37003"/>
    <lineage>
        <taxon>Eukaryota</taxon>
        <taxon>Metazoa</taxon>
        <taxon>Chordata</taxon>
        <taxon>Craniata</taxon>
        <taxon>Vertebrata</taxon>
        <taxon>Euteleostomi</taxon>
        <taxon>Actinopterygii</taxon>
        <taxon>Neopterygii</taxon>
        <taxon>Teleostei</taxon>
        <taxon>Neoteleostei</taxon>
        <taxon>Acanthomorphata</taxon>
        <taxon>Ovalentaria</taxon>
        <taxon>Atherinomorphae</taxon>
        <taxon>Cyprinodontiformes</taxon>
        <taxon>Rivulidae</taxon>
        <taxon>Kryptolebias</taxon>
    </lineage>
</organism>
<dbReference type="GO" id="GO:0005886">
    <property type="term" value="C:plasma membrane"/>
    <property type="evidence" value="ECO:0007669"/>
    <property type="project" value="UniProtKB-SubCell"/>
</dbReference>
<feature type="transmembrane region" description="Helical" evidence="10">
    <location>
        <begin position="238"/>
        <end position="258"/>
    </location>
</feature>
<feature type="transmembrane region" description="Helical" evidence="10">
    <location>
        <begin position="270"/>
        <end position="290"/>
    </location>
</feature>
<evidence type="ECO:0000256" key="4">
    <source>
        <dbReference type="ARBA" id="ARBA00022989"/>
    </source>
</evidence>
<evidence type="ECO:0000313" key="12">
    <source>
        <dbReference type="Ensembl" id="ENSKMAP00000003000.1"/>
    </source>
</evidence>
<name>A0A3Q2ZJJ8_KRYMA</name>
<feature type="transmembrane region" description="Helical" evidence="10">
    <location>
        <begin position="94"/>
        <end position="113"/>
    </location>
</feature>
<keyword evidence="6 10" id="KW-0472">Membrane</keyword>
<keyword evidence="8 9" id="KW-0807">Transducer</keyword>
<comment type="subcellular location">
    <subcellularLocation>
        <location evidence="1">Cell membrane</location>
        <topology evidence="1">Multi-pass membrane protein</topology>
    </subcellularLocation>
</comment>
<comment type="similarity">
    <text evidence="9">Belongs to the G-protein coupled receptor 1 family.</text>
</comment>
<dbReference type="InterPro" id="IPR000276">
    <property type="entry name" value="GPCR_Rhodpsn"/>
</dbReference>
<evidence type="ECO:0000256" key="8">
    <source>
        <dbReference type="ARBA" id="ARBA00023224"/>
    </source>
</evidence>
<evidence type="ECO:0000256" key="10">
    <source>
        <dbReference type="SAM" id="Phobius"/>
    </source>
</evidence>
<keyword evidence="4 10" id="KW-1133">Transmembrane helix</keyword>
<feature type="transmembrane region" description="Helical" evidence="10">
    <location>
        <begin position="187"/>
        <end position="206"/>
    </location>
</feature>
<dbReference type="SMART" id="SM01381">
    <property type="entry name" value="7TM_GPCR_Srsx"/>
    <property type="match status" value="1"/>
</dbReference>
<keyword evidence="2" id="KW-1003">Cell membrane</keyword>
<dbReference type="OMA" id="IYAFYYP"/>
<feature type="transmembrane region" description="Helical" evidence="10">
    <location>
        <begin position="134"/>
        <end position="153"/>
    </location>
</feature>
<dbReference type="PANTHER" id="PTHR24249">
    <property type="entry name" value="HISTAMINE RECEPTOR-RELATED G-PROTEIN COUPLED RECEPTOR"/>
    <property type="match status" value="1"/>
</dbReference>
<dbReference type="GeneTree" id="ENSGT01050000244823"/>
<protein>
    <recommendedName>
        <fullName evidence="11">G-protein coupled receptors family 1 profile domain-containing protein</fullName>
    </recommendedName>
</protein>
<feature type="domain" description="G-protein coupled receptors family 1 profile" evidence="11">
    <location>
        <begin position="47"/>
        <end position="287"/>
    </location>
</feature>
<dbReference type="Ensembl" id="ENSKMAT00000003062.1">
    <property type="protein sequence ID" value="ENSKMAP00000003000.1"/>
    <property type="gene ID" value="ENSKMAG00000002293.1"/>
</dbReference>
<keyword evidence="3 9" id="KW-0812">Transmembrane</keyword>
<dbReference type="PANTHER" id="PTHR24249:SF381">
    <property type="entry name" value="TRACE AMINE ASSOCIATED RECEPTOR 19P-RELATED"/>
    <property type="match status" value="1"/>
</dbReference>
<keyword evidence="5 9" id="KW-0297">G-protein coupled receptor</keyword>
<proteinExistence type="inferred from homology"/>
<evidence type="ECO:0000256" key="2">
    <source>
        <dbReference type="ARBA" id="ARBA00022475"/>
    </source>
</evidence>
<dbReference type="SUPFAM" id="SSF81321">
    <property type="entry name" value="Family A G protein-coupled receptor-like"/>
    <property type="match status" value="1"/>
</dbReference>